<evidence type="ECO:0000313" key="2">
    <source>
        <dbReference type="EMBL" id="CAD8067596.1"/>
    </source>
</evidence>
<proteinExistence type="predicted"/>
<name>A0A8S1LSD5_PARPR</name>
<dbReference type="OMA" id="PLYQAIY"/>
<dbReference type="AlphaFoldDB" id="A0A8S1LSD5"/>
<protein>
    <submittedName>
        <fullName evidence="2">Uncharacterized protein</fullName>
    </submittedName>
</protein>
<keyword evidence="3" id="KW-1185">Reference proteome</keyword>
<comment type="caution">
    <text evidence="2">The sequence shown here is derived from an EMBL/GenBank/DDBJ whole genome shotgun (WGS) entry which is preliminary data.</text>
</comment>
<accession>A0A8S1LSD5</accession>
<evidence type="ECO:0000256" key="1">
    <source>
        <dbReference type="SAM" id="Coils"/>
    </source>
</evidence>
<evidence type="ECO:0000313" key="3">
    <source>
        <dbReference type="Proteomes" id="UP000688137"/>
    </source>
</evidence>
<organism evidence="2 3">
    <name type="scientific">Paramecium primaurelia</name>
    <dbReference type="NCBI Taxonomy" id="5886"/>
    <lineage>
        <taxon>Eukaryota</taxon>
        <taxon>Sar</taxon>
        <taxon>Alveolata</taxon>
        <taxon>Ciliophora</taxon>
        <taxon>Intramacronucleata</taxon>
        <taxon>Oligohymenophorea</taxon>
        <taxon>Peniculida</taxon>
        <taxon>Parameciidae</taxon>
        <taxon>Paramecium</taxon>
    </lineage>
</organism>
<gene>
    <name evidence="2" type="ORF">PPRIM_AZ9-3.1.T0410067</name>
</gene>
<dbReference type="EMBL" id="CAJJDM010000040">
    <property type="protein sequence ID" value="CAD8067596.1"/>
    <property type="molecule type" value="Genomic_DNA"/>
</dbReference>
<reference evidence="2" key="1">
    <citation type="submission" date="2021-01" db="EMBL/GenBank/DDBJ databases">
        <authorList>
            <consortium name="Genoscope - CEA"/>
            <person name="William W."/>
        </authorList>
    </citation>
    <scope>NUCLEOTIDE SEQUENCE</scope>
</reference>
<sequence length="716" mass="85076">MGCISAKDVQQSINNNIYNNMKQIHIIAFDQLFLLQSQCLRDLDLLQNKVISRRINLINITKAHLLNNPKLTEAYKLWTWGVSLCNKGNSKGMNVNYSFTNPNESAAKIPTFNYNLGSCKELRFHWFAIILKEYVEYVYNAKQQYPEDRLKAKDIYEKLKTMKEQSSIYFNTLSPTERIEAFTNLEYNMSKINKSLFNADQFYDKLKDLEQELETVIQKNSQYENEADQWGKKLYRDLDVISIGNDSYRMRAKMNSLVLLYHPGQKRTKEEEDYYYNIKLERSKIKPKTLNNEEDDKQKIFQFKIRWTGCSEVDGKWSEISFILGEHNEQIRQIKQIRNKIRYELQTYKYVDDNLIVAWKIYCLSLLTELKDVKITLNISDSESANKILKNQISLSENLELQTKLFSEYFFIIRPSKQKQLKEYWRKLDFDKQWIQGSFMKYDQFKMMQLQNQYNMMTNQAKNIYEFTSQNPLYQAIYEKKYMKLEKEGEQLFSNGIAIFNEMERRYEQFKIDKDVDKLMKQQLRKIIQTFQIQLINLLYIQNLIKKQIKLNLMGQTCSNKRQANKCHQTQPSKVVLGDSHQNIHSNPNCFQPQQGLKQFKQLCSLLSLIGGLDQLKQKTRDQLRQLFAQKNNCQIIVQNTIRRELRIKGLIRPPQEDDEALLIQDKKFNKSLQTQLILAAEIIRTLQQDQDFQDKFPMMCVSFMELADSIQSYNL</sequence>
<keyword evidence="1" id="KW-0175">Coiled coil</keyword>
<feature type="coiled-coil region" evidence="1">
    <location>
        <begin position="199"/>
        <end position="233"/>
    </location>
</feature>
<dbReference type="Proteomes" id="UP000688137">
    <property type="component" value="Unassembled WGS sequence"/>
</dbReference>